<dbReference type="GO" id="GO:0006401">
    <property type="term" value="P:RNA catabolic process"/>
    <property type="evidence" value="ECO:0007669"/>
    <property type="project" value="TreeGrafter"/>
</dbReference>
<dbReference type="InterPro" id="IPR036430">
    <property type="entry name" value="RNase_T2-like_sf"/>
</dbReference>
<comment type="similarity">
    <text evidence="1 7">Belongs to the RNase T2 family.</text>
</comment>
<feature type="active site" evidence="6">
    <location>
        <position position="108"/>
    </location>
</feature>
<dbReference type="Proteomes" id="UP001189624">
    <property type="component" value="Chromosome 6"/>
</dbReference>
<dbReference type="EMBL" id="OY731403">
    <property type="protein sequence ID" value="CAJ1961292.1"/>
    <property type="molecule type" value="Genomic_DNA"/>
</dbReference>
<keyword evidence="5" id="KW-0456">Lyase</keyword>
<name>A0AA86SIN4_9FABA</name>
<accession>A0AA86SIN4</accession>
<reference evidence="9" key="1">
    <citation type="submission" date="2023-10" db="EMBL/GenBank/DDBJ databases">
        <authorList>
            <person name="Domelevo Entfellner J.-B."/>
        </authorList>
    </citation>
    <scope>NUCLEOTIDE SEQUENCE</scope>
</reference>
<dbReference type="SUPFAM" id="SSF55895">
    <property type="entry name" value="Ribonuclease Rh-like"/>
    <property type="match status" value="1"/>
</dbReference>
<evidence type="ECO:0000256" key="3">
    <source>
        <dbReference type="ARBA" id="ARBA00022759"/>
    </source>
</evidence>
<gene>
    <name evidence="9" type="ORF">AYBTSS11_LOCUS18654</name>
</gene>
<protein>
    <submittedName>
        <fullName evidence="9">Uncharacterized protein</fullName>
    </submittedName>
</protein>
<evidence type="ECO:0000256" key="4">
    <source>
        <dbReference type="ARBA" id="ARBA00023157"/>
    </source>
</evidence>
<dbReference type="PANTHER" id="PTHR11240">
    <property type="entry name" value="RIBONUCLEASE T2"/>
    <property type="match status" value="1"/>
</dbReference>
<dbReference type="InterPro" id="IPR018188">
    <property type="entry name" value="RNase_T2_His_AS_1"/>
</dbReference>
<keyword evidence="10" id="KW-1185">Reference proteome</keyword>
<feature type="active site" evidence="6">
    <location>
        <position position="58"/>
    </location>
</feature>
<dbReference type="PANTHER" id="PTHR11240:SF59">
    <property type="entry name" value="RIBONUCLEASE T2 FAMILY PROTEIN"/>
    <property type="match status" value="1"/>
</dbReference>
<feature type="chain" id="PRO_5041710112" evidence="8">
    <location>
        <begin position="22"/>
        <end position="221"/>
    </location>
</feature>
<keyword evidence="3" id="KW-0255">Endonuclease</keyword>
<evidence type="ECO:0000256" key="6">
    <source>
        <dbReference type="PIRSR" id="PIRSR633697-1"/>
    </source>
</evidence>
<dbReference type="Gene3D" id="3.90.730.10">
    <property type="entry name" value="Ribonuclease T2-like"/>
    <property type="match status" value="1"/>
</dbReference>
<keyword evidence="3" id="KW-0378">Hydrolase</keyword>
<keyword evidence="4" id="KW-1015">Disulfide bond</keyword>
<evidence type="ECO:0000256" key="8">
    <source>
        <dbReference type="SAM" id="SignalP"/>
    </source>
</evidence>
<dbReference type="Gramene" id="rna-AYBTSS11_LOCUS18654">
    <property type="protein sequence ID" value="CAJ1961292.1"/>
    <property type="gene ID" value="gene-AYBTSS11_LOCUS18654"/>
</dbReference>
<dbReference type="CDD" id="cd01061">
    <property type="entry name" value="RNase_T2_euk"/>
    <property type="match status" value="1"/>
</dbReference>
<organism evidence="9 10">
    <name type="scientific">Sphenostylis stenocarpa</name>
    <dbReference type="NCBI Taxonomy" id="92480"/>
    <lineage>
        <taxon>Eukaryota</taxon>
        <taxon>Viridiplantae</taxon>
        <taxon>Streptophyta</taxon>
        <taxon>Embryophyta</taxon>
        <taxon>Tracheophyta</taxon>
        <taxon>Spermatophyta</taxon>
        <taxon>Magnoliopsida</taxon>
        <taxon>eudicotyledons</taxon>
        <taxon>Gunneridae</taxon>
        <taxon>Pentapetalae</taxon>
        <taxon>rosids</taxon>
        <taxon>fabids</taxon>
        <taxon>Fabales</taxon>
        <taxon>Fabaceae</taxon>
        <taxon>Papilionoideae</taxon>
        <taxon>50 kb inversion clade</taxon>
        <taxon>NPAAA clade</taxon>
        <taxon>indigoferoid/millettioid clade</taxon>
        <taxon>Phaseoleae</taxon>
        <taxon>Sphenostylis</taxon>
    </lineage>
</organism>
<evidence type="ECO:0000313" key="10">
    <source>
        <dbReference type="Proteomes" id="UP001189624"/>
    </source>
</evidence>
<dbReference type="Pfam" id="PF00445">
    <property type="entry name" value="Ribonuclease_T2"/>
    <property type="match status" value="1"/>
</dbReference>
<evidence type="ECO:0000313" key="9">
    <source>
        <dbReference type="EMBL" id="CAJ1961292.1"/>
    </source>
</evidence>
<dbReference type="AlphaFoldDB" id="A0AA86SIN4"/>
<proteinExistence type="inferred from homology"/>
<sequence length="221" mass="25348">MSTLFVFSVFLLLSVATLCVGYDYFMLAETWPKSYCNYQSQTGGRLCYGTVPKHFTIHGLWPEEWTRQIHNCNATNTLNQTHIQPVRRQLTAFWPNLNGNDFSFWKFEWDKHGTCSENSFAQLPYFQLALNIKGRINLLKMLSQDQIVPDNRKSYNTTSVIDAIRKGTNHAPQLDCYVQRTNNVTILAEVRLCLDVNGTSYINCPNPSGSCATTDLYWPKP</sequence>
<dbReference type="GO" id="GO:0003723">
    <property type="term" value="F:RNA binding"/>
    <property type="evidence" value="ECO:0007669"/>
    <property type="project" value="InterPro"/>
</dbReference>
<evidence type="ECO:0000256" key="7">
    <source>
        <dbReference type="RuleBase" id="RU004328"/>
    </source>
</evidence>
<dbReference type="InterPro" id="IPR001568">
    <property type="entry name" value="RNase_T2-like"/>
</dbReference>
<dbReference type="GO" id="GO:0005576">
    <property type="term" value="C:extracellular region"/>
    <property type="evidence" value="ECO:0007669"/>
    <property type="project" value="TreeGrafter"/>
</dbReference>
<dbReference type="PROSITE" id="PS00530">
    <property type="entry name" value="RNASE_T2_1"/>
    <property type="match status" value="1"/>
</dbReference>
<keyword evidence="2" id="KW-0540">Nuclease</keyword>
<dbReference type="InterPro" id="IPR033697">
    <property type="entry name" value="Ribonuclease_T2_eukaryotic"/>
</dbReference>
<evidence type="ECO:0000256" key="1">
    <source>
        <dbReference type="ARBA" id="ARBA00007469"/>
    </source>
</evidence>
<evidence type="ECO:0000256" key="2">
    <source>
        <dbReference type="ARBA" id="ARBA00022722"/>
    </source>
</evidence>
<feature type="active site" evidence="6">
    <location>
        <position position="112"/>
    </location>
</feature>
<keyword evidence="8" id="KW-0732">Signal</keyword>
<feature type="signal peptide" evidence="8">
    <location>
        <begin position="1"/>
        <end position="21"/>
    </location>
</feature>
<evidence type="ECO:0000256" key="5">
    <source>
        <dbReference type="ARBA" id="ARBA00023239"/>
    </source>
</evidence>
<dbReference type="GO" id="GO:0033897">
    <property type="term" value="F:ribonuclease T2 activity"/>
    <property type="evidence" value="ECO:0007669"/>
    <property type="project" value="InterPro"/>
</dbReference>